<organism evidence="6 7">
    <name type="scientific">Micromonospora inaquosa</name>
    <dbReference type="NCBI Taxonomy" id="2203716"/>
    <lineage>
        <taxon>Bacteria</taxon>
        <taxon>Bacillati</taxon>
        <taxon>Actinomycetota</taxon>
        <taxon>Actinomycetes</taxon>
        <taxon>Micromonosporales</taxon>
        <taxon>Micromonosporaceae</taxon>
        <taxon>Micromonospora</taxon>
    </lineage>
</organism>
<evidence type="ECO:0000313" key="6">
    <source>
        <dbReference type="EMBL" id="RQW97419.1"/>
    </source>
</evidence>
<proteinExistence type="predicted"/>
<dbReference type="GO" id="GO:0016020">
    <property type="term" value="C:membrane"/>
    <property type="evidence" value="ECO:0007669"/>
    <property type="project" value="UniProtKB-SubCell"/>
</dbReference>
<comment type="subcellular location">
    <subcellularLocation>
        <location evidence="1">Membrane</location>
        <topology evidence="1">Multi-pass membrane protein</topology>
    </subcellularLocation>
</comment>
<keyword evidence="3 5" id="KW-1133">Transmembrane helix</keyword>
<dbReference type="AlphaFoldDB" id="A0A3N9W9P1"/>
<dbReference type="PANTHER" id="PTHR36974:SF1">
    <property type="entry name" value="DOXX FAMILY MEMBRANE PROTEIN"/>
    <property type="match status" value="1"/>
</dbReference>
<keyword evidence="4 5" id="KW-0472">Membrane</keyword>
<dbReference type="EMBL" id="QGSZ01000320">
    <property type="protein sequence ID" value="RQW97419.1"/>
    <property type="molecule type" value="Genomic_DNA"/>
</dbReference>
<evidence type="ECO:0000256" key="3">
    <source>
        <dbReference type="ARBA" id="ARBA00022989"/>
    </source>
</evidence>
<reference evidence="6 7" key="1">
    <citation type="submission" date="2018-05" db="EMBL/GenBank/DDBJ databases">
        <title>Micromonospora from Atacama Desert.</title>
        <authorList>
            <person name="Carro L."/>
            <person name="Goodfellow M."/>
            <person name="Klenk H.-P."/>
        </authorList>
    </citation>
    <scope>NUCLEOTIDE SEQUENCE [LARGE SCALE GENOMIC DNA]</scope>
    <source>
        <strain evidence="6 7">LB39</strain>
    </source>
</reference>
<protein>
    <submittedName>
        <fullName evidence="6">DoxX family protein</fullName>
    </submittedName>
</protein>
<name>A0A3N9W9P1_9ACTN</name>
<sequence>MAPLIALIAGTALARLAGLAGIAALDGWIAALRVGLAVMFALTAVAHFAGRRRAGLIAMVPPRLPRPDLLVTVTGVLELVGAVGLLLPATARVAAAGLGLLMLAMFPANVSAARRQLTLGGRPVTPLGQRTAMQVVFVAAATGISFGA</sequence>
<evidence type="ECO:0000256" key="5">
    <source>
        <dbReference type="SAM" id="Phobius"/>
    </source>
</evidence>
<dbReference type="PANTHER" id="PTHR36974">
    <property type="entry name" value="MEMBRANE PROTEIN-RELATED"/>
    <property type="match status" value="1"/>
</dbReference>
<keyword evidence="2 5" id="KW-0812">Transmembrane</keyword>
<dbReference type="OrthoDB" id="129693at2"/>
<feature type="transmembrane region" description="Helical" evidence="5">
    <location>
        <begin position="29"/>
        <end position="49"/>
    </location>
</feature>
<dbReference type="RefSeq" id="WP_124776540.1">
    <property type="nucleotide sequence ID" value="NZ_QGSZ01000320.1"/>
</dbReference>
<gene>
    <name evidence="6" type="ORF">DLJ59_29160</name>
</gene>
<accession>A0A3N9W9P1</accession>
<evidence type="ECO:0000256" key="4">
    <source>
        <dbReference type="ARBA" id="ARBA00023136"/>
    </source>
</evidence>
<dbReference type="Pfam" id="PF07681">
    <property type="entry name" value="DoxX"/>
    <property type="match status" value="1"/>
</dbReference>
<comment type="caution">
    <text evidence="6">The sequence shown here is derived from an EMBL/GenBank/DDBJ whole genome shotgun (WGS) entry which is preliminary data.</text>
</comment>
<evidence type="ECO:0000256" key="2">
    <source>
        <dbReference type="ARBA" id="ARBA00022692"/>
    </source>
</evidence>
<keyword evidence="7" id="KW-1185">Reference proteome</keyword>
<feature type="transmembrane region" description="Helical" evidence="5">
    <location>
        <begin position="69"/>
        <end position="87"/>
    </location>
</feature>
<dbReference type="Proteomes" id="UP000282312">
    <property type="component" value="Unassembled WGS sequence"/>
</dbReference>
<evidence type="ECO:0000256" key="1">
    <source>
        <dbReference type="ARBA" id="ARBA00004141"/>
    </source>
</evidence>
<evidence type="ECO:0000313" key="7">
    <source>
        <dbReference type="Proteomes" id="UP000282312"/>
    </source>
</evidence>
<dbReference type="InterPro" id="IPR032808">
    <property type="entry name" value="DoxX"/>
</dbReference>
<feature type="transmembrane region" description="Helical" evidence="5">
    <location>
        <begin position="93"/>
        <end position="112"/>
    </location>
</feature>